<keyword evidence="2" id="KW-0472">Membrane</keyword>
<protein>
    <recommendedName>
        <fullName evidence="5">Integral membrane protein</fullName>
    </recommendedName>
</protein>
<feature type="transmembrane region" description="Helical" evidence="2">
    <location>
        <begin position="12"/>
        <end position="34"/>
    </location>
</feature>
<accession>A0ABP6SXJ6</accession>
<evidence type="ECO:0000256" key="2">
    <source>
        <dbReference type="SAM" id="Phobius"/>
    </source>
</evidence>
<keyword evidence="4" id="KW-1185">Reference proteome</keyword>
<dbReference type="EMBL" id="BAAAYN010000020">
    <property type="protein sequence ID" value="GAA3387942.1"/>
    <property type="molecule type" value="Genomic_DNA"/>
</dbReference>
<evidence type="ECO:0000313" key="4">
    <source>
        <dbReference type="Proteomes" id="UP001501676"/>
    </source>
</evidence>
<feature type="transmembrane region" description="Helical" evidence="2">
    <location>
        <begin position="174"/>
        <end position="190"/>
    </location>
</feature>
<organism evidence="3 4">
    <name type="scientific">Cryptosporangium minutisporangium</name>
    <dbReference type="NCBI Taxonomy" id="113569"/>
    <lineage>
        <taxon>Bacteria</taxon>
        <taxon>Bacillati</taxon>
        <taxon>Actinomycetota</taxon>
        <taxon>Actinomycetes</taxon>
        <taxon>Cryptosporangiales</taxon>
        <taxon>Cryptosporangiaceae</taxon>
        <taxon>Cryptosporangium</taxon>
    </lineage>
</organism>
<dbReference type="Pfam" id="PF19597">
    <property type="entry name" value="TrbL_4"/>
    <property type="match status" value="1"/>
</dbReference>
<comment type="caution">
    <text evidence="3">The sequence shown here is derived from an EMBL/GenBank/DDBJ whole genome shotgun (WGS) entry which is preliminary data.</text>
</comment>
<feature type="transmembrane region" description="Helical" evidence="2">
    <location>
        <begin position="150"/>
        <end position="168"/>
    </location>
</feature>
<keyword evidence="2" id="KW-1133">Transmembrane helix</keyword>
<dbReference type="Proteomes" id="UP001501676">
    <property type="component" value="Unassembled WGS sequence"/>
</dbReference>
<sequence length="381" mass="40389">MADWITGTIYPVLLAAVVGALNTLWGLLSATVFVSPDVTELPQVAALAGTCLDVVNACYVLAFLWTALQIMGRDTLQSRVGPGELVPRLIIGLIAANFSGPICSTAIQVANALTASLTSQSITSPKSMQQLRDLTLASLDTKKPVSDTGILLLVIGLLIAILVGVLVVQWIVRLGVLVVAVGIAPIALALHGTPQTEGAAKLWWRTLLGALGTVVLQAVALHTTLTIFLNPDANLPMLGLPGEPGAVMNLLTVVCLLWAVIKIPALIRRYVTQPKPSGLATVARIVLVQQLTRSLRRIPGARRTSGGGGTRIQITTWPTRPGRSAPARPLPRPAGGGPSRVGVAYPTGRPVRPYTREELARGVDVYTRSLKSRRTTTRRQP</sequence>
<reference evidence="4" key="1">
    <citation type="journal article" date="2019" name="Int. J. Syst. Evol. Microbiol.">
        <title>The Global Catalogue of Microorganisms (GCM) 10K type strain sequencing project: providing services to taxonomists for standard genome sequencing and annotation.</title>
        <authorList>
            <consortium name="The Broad Institute Genomics Platform"/>
            <consortium name="The Broad Institute Genome Sequencing Center for Infectious Disease"/>
            <person name="Wu L."/>
            <person name="Ma J."/>
        </authorList>
    </citation>
    <scope>NUCLEOTIDE SEQUENCE [LARGE SCALE GENOMIC DNA]</scope>
    <source>
        <strain evidence="4">JCM 9458</strain>
    </source>
</reference>
<gene>
    <name evidence="3" type="ORF">GCM10020369_32260</name>
</gene>
<evidence type="ECO:0008006" key="5">
    <source>
        <dbReference type="Google" id="ProtNLM"/>
    </source>
</evidence>
<evidence type="ECO:0000313" key="3">
    <source>
        <dbReference type="EMBL" id="GAA3387942.1"/>
    </source>
</evidence>
<feature type="transmembrane region" description="Helical" evidence="2">
    <location>
        <begin position="46"/>
        <end position="68"/>
    </location>
</feature>
<feature type="region of interest" description="Disordered" evidence="1">
    <location>
        <begin position="299"/>
        <end position="356"/>
    </location>
</feature>
<feature type="compositionally biased region" description="Low complexity" evidence="1">
    <location>
        <begin position="311"/>
        <end position="327"/>
    </location>
</feature>
<keyword evidence="2" id="KW-0812">Transmembrane</keyword>
<feature type="transmembrane region" description="Helical" evidence="2">
    <location>
        <begin position="245"/>
        <end position="267"/>
    </location>
</feature>
<dbReference type="InterPro" id="IPR046084">
    <property type="entry name" value="TrbL_4"/>
</dbReference>
<name>A0ABP6SXJ6_9ACTN</name>
<dbReference type="RefSeq" id="WP_345728921.1">
    <property type="nucleotide sequence ID" value="NZ_BAAAYN010000020.1"/>
</dbReference>
<feature type="transmembrane region" description="Helical" evidence="2">
    <location>
        <begin position="202"/>
        <end position="225"/>
    </location>
</feature>
<proteinExistence type="predicted"/>
<evidence type="ECO:0000256" key="1">
    <source>
        <dbReference type="SAM" id="MobiDB-lite"/>
    </source>
</evidence>